<comment type="caution">
    <text evidence="2">The sequence shown here is derived from an EMBL/GenBank/DDBJ whole genome shotgun (WGS) entry which is preliminary data.</text>
</comment>
<organism evidence="2 3">
    <name type="scientific">Paracoccus aestuarii</name>
    <dbReference type="NCBI Taxonomy" id="453842"/>
    <lineage>
        <taxon>Bacteria</taxon>
        <taxon>Pseudomonadati</taxon>
        <taxon>Pseudomonadota</taxon>
        <taxon>Alphaproteobacteria</taxon>
        <taxon>Rhodobacterales</taxon>
        <taxon>Paracoccaceae</taxon>
        <taxon>Paracoccus</taxon>
    </lineage>
</organism>
<evidence type="ECO:0000259" key="1">
    <source>
        <dbReference type="Pfam" id="PF06048"/>
    </source>
</evidence>
<sequence>MSTRMMMEPRMNDMMSNGMEGSAGTRPWSLAAQSADLTEPALRMLTMEELEDRVASGLHSGFKLKAGFICDMDNTRICDLILPLRWARRQDGSGYAVEVAFATRHRSVARMVLENVALNGSRAIARLADHGFTMVGQSSSLKRLLQGWRNVPDALRTDRSGWLRTSCEEVYMRADGTCLGACPTEPGPALLANPRPPQRAGTLAGWQEAVARPALGNDLMIFAICAALAAPLMRPAGMQTGTFHLHGKGPIGKSHLALIAASVDHAPTLRLSWTIDTERLDRLLEQTCDGLLDLDCLSENPSGRLLERLAGLGDEAVGPHDWSWHGIRLSTGERPLSNLLAQHRKIVAAAVTSRVIDIAAGTGSYGAFQTLHGHADADGFLAALRQGAEAHHGHLLPAFIGQILAGQKALGGVLPERIAAMASKICARADCPVTAVEGPLREALRRLALVAVAGEMAITFGLLPWPRGSATEALGAIAARWLPGQDGTVKPGNVVRRLAAFIAENRDVFSWLDAGSEADRADPERSWQDDTFIYLTATQANLIPGFRALLPELVKQGVVAPGDERNSWKWRMGRQFKTRPRYYRIRKDAVM</sequence>
<dbReference type="Proteomes" id="UP000285530">
    <property type="component" value="Unassembled WGS sequence"/>
</dbReference>
<reference evidence="2 3" key="1">
    <citation type="submission" date="2018-09" db="EMBL/GenBank/DDBJ databases">
        <title>Paracoccus onubensis nov. sp. a moderate halophilic bacterium isolated from Gruta de las Maravillas (Aracena, Spain).</title>
        <authorList>
            <person name="Jurado V."/>
            <person name="Gutierrez-Patricio S."/>
            <person name="Gonzalez-Pimentel J.L."/>
            <person name="Laiz L."/>
            <person name="Saiz-Jimenez C."/>
        </authorList>
    </citation>
    <scope>NUCLEOTIDE SEQUENCE [LARGE SCALE GENOMIC DNA]</scope>
    <source>
        <strain evidence="2 3">DSM 19484</strain>
    </source>
</reference>
<evidence type="ECO:0000313" key="2">
    <source>
        <dbReference type="EMBL" id="RJL04031.1"/>
    </source>
</evidence>
<dbReference type="EMBL" id="QZEV01000043">
    <property type="protein sequence ID" value="RJL04031.1"/>
    <property type="molecule type" value="Genomic_DNA"/>
</dbReference>
<keyword evidence="3" id="KW-1185">Reference proteome</keyword>
<evidence type="ECO:0000313" key="3">
    <source>
        <dbReference type="Proteomes" id="UP000285530"/>
    </source>
</evidence>
<dbReference type="AlphaFoldDB" id="A0A418ZVE7"/>
<feature type="domain" description="DUF927" evidence="1">
    <location>
        <begin position="89"/>
        <end position="301"/>
    </location>
</feature>
<dbReference type="OrthoDB" id="784829at2"/>
<accession>A0A418ZVE7</accession>
<dbReference type="InterPro" id="IPR009270">
    <property type="entry name" value="DUF927"/>
</dbReference>
<gene>
    <name evidence="2" type="ORF">D3P06_09785</name>
</gene>
<name>A0A418ZVE7_9RHOB</name>
<proteinExistence type="predicted"/>
<protein>
    <submittedName>
        <fullName evidence="2">DUF927 domain-containing protein</fullName>
    </submittedName>
</protein>
<dbReference type="Pfam" id="PF06048">
    <property type="entry name" value="DUF927"/>
    <property type="match status" value="1"/>
</dbReference>